<dbReference type="GO" id="GO:0008270">
    <property type="term" value="F:zinc ion binding"/>
    <property type="evidence" value="ECO:0007669"/>
    <property type="project" value="UniProtKB-KW"/>
</dbReference>
<dbReference type="Proteomes" id="UP000828251">
    <property type="component" value="Unassembled WGS sequence"/>
</dbReference>
<name>A0A9D3VYS3_9ROSI</name>
<proteinExistence type="predicted"/>
<keyword evidence="9" id="KW-1185">Reference proteome</keyword>
<evidence type="ECO:0000313" key="8">
    <source>
        <dbReference type="EMBL" id="KAH1098761.1"/>
    </source>
</evidence>
<evidence type="ECO:0000256" key="5">
    <source>
        <dbReference type="PROSITE-ProRule" id="PRU00723"/>
    </source>
</evidence>
<dbReference type="PANTHER" id="PTHR12547:SF18">
    <property type="entry name" value="PROTEIN TIS11"/>
    <property type="match status" value="1"/>
</dbReference>
<organism evidence="8 9">
    <name type="scientific">Gossypium stocksii</name>
    <dbReference type="NCBI Taxonomy" id="47602"/>
    <lineage>
        <taxon>Eukaryota</taxon>
        <taxon>Viridiplantae</taxon>
        <taxon>Streptophyta</taxon>
        <taxon>Embryophyta</taxon>
        <taxon>Tracheophyta</taxon>
        <taxon>Spermatophyta</taxon>
        <taxon>Magnoliopsida</taxon>
        <taxon>eudicotyledons</taxon>
        <taxon>Gunneridae</taxon>
        <taxon>Pentapetalae</taxon>
        <taxon>rosids</taxon>
        <taxon>malvids</taxon>
        <taxon>Malvales</taxon>
        <taxon>Malvaceae</taxon>
        <taxon>Malvoideae</taxon>
        <taxon>Gossypium</taxon>
    </lineage>
</organism>
<dbReference type="GO" id="GO:0003729">
    <property type="term" value="F:mRNA binding"/>
    <property type="evidence" value="ECO:0007669"/>
    <property type="project" value="InterPro"/>
</dbReference>
<sequence length="323" mass="35407">MINTKCRNSNSMDSFYNENNKLNVLKNSNIPKLMTPARSRGSYYSSPENLIKYLRSNSLSSCGNSSSSGKSSFRSSVSPQSEKTPLKVVEKDVLVMDEVLVASDSNIVGSGSSSSSGSVGYYKSEICRAWEEFGHCRYGSKCQFAHGKEEVRPACLPFRTKSEAQIYKSYASTVSNAYSSKPRLLHPVTETATFITQKDSFANPGYTGPSFSTPIKPEETIINSLSTVQPEITRLNTNFTMKRNTKTSKINPTSTSTIKPDTSATTFTNGSNWSPQDDRIDVTLPSFPGQTPSKGDIDAYIDNVLHAPATKKRLPVFSAICPE</sequence>
<keyword evidence="3 5" id="KW-0863">Zinc-finger</keyword>
<dbReference type="FunFam" id="4.10.1000.10:FF:000001">
    <property type="entry name" value="zinc finger CCCH domain-containing protein 15-like"/>
    <property type="match status" value="1"/>
</dbReference>
<evidence type="ECO:0000256" key="4">
    <source>
        <dbReference type="ARBA" id="ARBA00022833"/>
    </source>
</evidence>
<evidence type="ECO:0000259" key="7">
    <source>
        <dbReference type="PROSITE" id="PS50103"/>
    </source>
</evidence>
<reference evidence="8 9" key="1">
    <citation type="journal article" date="2021" name="Plant Biotechnol. J.">
        <title>Multi-omics assisted identification of the key and species-specific regulatory components of drought-tolerant mechanisms in Gossypium stocksii.</title>
        <authorList>
            <person name="Yu D."/>
            <person name="Ke L."/>
            <person name="Zhang D."/>
            <person name="Wu Y."/>
            <person name="Sun Y."/>
            <person name="Mei J."/>
            <person name="Sun J."/>
            <person name="Sun Y."/>
        </authorList>
    </citation>
    <scope>NUCLEOTIDE SEQUENCE [LARGE SCALE GENOMIC DNA]</scope>
    <source>
        <strain evidence="9">cv. E1</strain>
        <tissue evidence="8">Leaf</tissue>
    </source>
</reference>
<accession>A0A9D3VYS3</accession>
<dbReference type="Pfam" id="PF00642">
    <property type="entry name" value="zf-CCCH"/>
    <property type="match status" value="1"/>
</dbReference>
<dbReference type="OrthoDB" id="410307at2759"/>
<dbReference type="Gene3D" id="4.10.1000.10">
    <property type="entry name" value="Zinc finger, CCCH-type"/>
    <property type="match status" value="1"/>
</dbReference>
<dbReference type="SMART" id="SM00356">
    <property type="entry name" value="ZnF_C3H1"/>
    <property type="match status" value="1"/>
</dbReference>
<dbReference type="InterPro" id="IPR045877">
    <property type="entry name" value="ZFP36-like"/>
</dbReference>
<gene>
    <name evidence="8" type="ORF">J1N35_015682</name>
</gene>
<feature type="domain" description="C3H1-type" evidence="7">
    <location>
        <begin position="121"/>
        <end position="149"/>
    </location>
</feature>
<dbReference type="InterPro" id="IPR000571">
    <property type="entry name" value="Znf_CCCH"/>
</dbReference>
<dbReference type="PANTHER" id="PTHR12547">
    <property type="entry name" value="CCCH ZINC FINGER/TIS11-RELATED"/>
    <property type="match status" value="1"/>
</dbReference>
<evidence type="ECO:0000256" key="2">
    <source>
        <dbReference type="ARBA" id="ARBA00022737"/>
    </source>
</evidence>
<keyword evidence="1 5" id="KW-0479">Metal-binding</keyword>
<evidence type="ECO:0000313" key="9">
    <source>
        <dbReference type="Proteomes" id="UP000828251"/>
    </source>
</evidence>
<feature type="region of interest" description="Disordered" evidence="6">
    <location>
        <begin position="246"/>
        <end position="277"/>
    </location>
</feature>
<feature type="compositionally biased region" description="Polar residues" evidence="6">
    <location>
        <begin position="246"/>
        <end position="275"/>
    </location>
</feature>
<feature type="zinc finger region" description="C3H1-type" evidence="5">
    <location>
        <begin position="121"/>
        <end position="149"/>
    </location>
</feature>
<dbReference type="EMBL" id="JAIQCV010000005">
    <property type="protein sequence ID" value="KAH1098761.1"/>
    <property type="molecule type" value="Genomic_DNA"/>
</dbReference>
<dbReference type="AlphaFoldDB" id="A0A9D3VYS3"/>
<keyword evidence="2" id="KW-0677">Repeat</keyword>
<evidence type="ECO:0000256" key="1">
    <source>
        <dbReference type="ARBA" id="ARBA00022723"/>
    </source>
</evidence>
<evidence type="ECO:0000256" key="6">
    <source>
        <dbReference type="SAM" id="MobiDB-lite"/>
    </source>
</evidence>
<protein>
    <recommendedName>
        <fullName evidence="7">C3H1-type domain-containing protein</fullName>
    </recommendedName>
</protein>
<keyword evidence="4 5" id="KW-0862">Zinc</keyword>
<dbReference type="InterPro" id="IPR036855">
    <property type="entry name" value="Znf_CCCH_sf"/>
</dbReference>
<dbReference type="SUPFAM" id="SSF90229">
    <property type="entry name" value="CCCH zinc finger"/>
    <property type="match status" value="1"/>
</dbReference>
<evidence type="ECO:0000256" key="3">
    <source>
        <dbReference type="ARBA" id="ARBA00022771"/>
    </source>
</evidence>
<dbReference type="PROSITE" id="PS50103">
    <property type="entry name" value="ZF_C3H1"/>
    <property type="match status" value="1"/>
</dbReference>
<comment type="caution">
    <text evidence="8">The sequence shown here is derived from an EMBL/GenBank/DDBJ whole genome shotgun (WGS) entry which is preliminary data.</text>
</comment>